<dbReference type="InterPro" id="IPR003785">
    <property type="entry name" value="Creatininase/forma_Hydrolase"/>
</dbReference>
<dbReference type="GO" id="GO:0046872">
    <property type="term" value="F:metal ion binding"/>
    <property type="evidence" value="ECO:0007669"/>
    <property type="project" value="UniProtKB-KW"/>
</dbReference>
<proteinExistence type="inferred from homology"/>
<evidence type="ECO:0000256" key="4">
    <source>
        <dbReference type="ARBA" id="ARBA00022833"/>
    </source>
</evidence>
<dbReference type="GO" id="GO:0016811">
    <property type="term" value="F:hydrolase activity, acting on carbon-nitrogen (but not peptide) bonds, in linear amides"/>
    <property type="evidence" value="ECO:0007669"/>
    <property type="project" value="TreeGrafter"/>
</dbReference>
<dbReference type="EMBL" id="NBYO01000002">
    <property type="protein sequence ID" value="OXT00753.1"/>
    <property type="molecule type" value="Genomic_DNA"/>
</dbReference>
<dbReference type="SUPFAM" id="SSF102215">
    <property type="entry name" value="Creatininase"/>
    <property type="match status" value="1"/>
</dbReference>
<dbReference type="AlphaFoldDB" id="A0A231UXR7"/>
<dbReference type="Gene3D" id="3.40.50.10310">
    <property type="entry name" value="Creatininase"/>
    <property type="match status" value="1"/>
</dbReference>
<accession>A0A231UXR7</accession>
<evidence type="ECO:0000256" key="1">
    <source>
        <dbReference type="ARBA" id="ARBA00001947"/>
    </source>
</evidence>
<dbReference type="PANTHER" id="PTHR35005:SF1">
    <property type="entry name" value="2-AMINO-5-FORMYLAMINO-6-RIBOSYLAMINOPYRIMIDIN-4(3H)-ONE 5'-MONOPHOSPHATE DEFORMYLASE"/>
    <property type="match status" value="1"/>
</dbReference>
<evidence type="ECO:0000256" key="2">
    <source>
        <dbReference type="ARBA" id="ARBA00022723"/>
    </source>
</evidence>
<keyword evidence="3" id="KW-0378">Hydrolase</keyword>
<comment type="cofactor">
    <cofactor evidence="1">
        <name>Zn(2+)</name>
        <dbReference type="ChEBI" id="CHEBI:29105"/>
    </cofactor>
</comment>
<keyword evidence="7" id="KW-1185">Reference proteome</keyword>
<reference evidence="7" key="1">
    <citation type="journal article" date="2017" name="Int. J. Syst. Evol. Microbiol.">
        <title>Notoacmeibacter marinus gen. nov., sp. nov., isolated from the gut of a limpet and proposal of Notoacmeibacteraceae fam. nov. in the order Rhizobiales of the class Alphaproteobacteria.</title>
        <authorList>
            <person name="Huang Z."/>
            <person name="Guo F."/>
            <person name="Lai Q."/>
        </authorList>
    </citation>
    <scope>NUCLEOTIDE SEQUENCE [LARGE SCALE GENOMIC DNA]</scope>
    <source>
        <strain evidence="7">XMTR2A4</strain>
    </source>
</reference>
<comment type="caution">
    <text evidence="6">The sequence shown here is derived from an EMBL/GenBank/DDBJ whole genome shotgun (WGS) entry which is preliminary data.</text>
</comment>
<sequence>MMDSRQRSTAAATIAVLPLGATEQHGPHLPPQTDTLIATAMADALKAAAPDLPLSILPAEPLGYSPEHLNWPVTQSLDWDEAIHRWIGIGDALAARGIRRLLLLNAHGGNSPLLTIVATELRRKHAILAVATNWHRFIRPGEIVSADERALGIHAGQIETSVMLAIAPDRVNMKKARDFPSAQKDLAERFAHLRAYGPHAFGWLMDDLNPDGATGNAALASAAIGRQLIDRAGSGLAELARDMAAFDLATFSRSAPRKAQSPSPI</sequence>
<evidence type="ECO:0000313" key="6">
    <source>
        <dbReference type="EMBL" id="OXT00753.1"/>
    </source>
</evidence>
<evidence type="ECO:0000256" key="3">
    <source>
        <dbReference type="ARBA" id="ARBA00022801"/>
    </source>
</evidence>
<evidence type="ECO:0000256" key="5">
    <source>
        <dbReference type="ARBA" id="ARBA00024029"/>
    </source>
</evidence>
<comment type="similarity">
    <text evidence="5">Belongs to the creatininase superfamily.</text>
</comment>
<name>A0A231UXR7_9HYPH</name>
<dbReference type="Proteomes" id="UP000215405">
    <property type="component" value="Unassembled WGS sequence"/>
</dbReference>
<dbReference type="GO" id="GO:0009231">
    <property type="term" value="P:riboflavin biosynthetic process"/>
    <property type="evidence" value="ECO:0007669"/>
    <property type="project" value="TreeGrafter"/>
</dbReference>
<keyword evidence="4" id="KW-0862">Zinc</keyword>
<dbReference type="RefSeq" id="WP_094077572.1">
    <property type="nucleotide sequence ID" value="NZ_NBYO01000002.1"/>
</dbReference>
<dbReference type="Pfam" id="PF02633">
    <property type="entry name" value="Creatininase"/>
    <property type="match status" value="1"/>
</dbReference>
<gene>
    <name evidence="6" type="ORF">B7H23_11785</name>
</gene>
<keyword evidence="2" id="KW-0479">Metal-binding</keyword>
<organism evidence="6 7">
    <name type="scientific">Notoacmeibacter marinus</name>
    <dbReference type="NCBI Taxonomy" id="1876515"/>
    <lineage>
        <taxon>Bacteria</taxon>
        <taxon>Pseudomonadati</taxon>
        <taxon>Pseudomonadota</taxon>
        <taxon>Alphaproteobacteria</taxon>
        <taxon>Hyphomicrobiales</taxon>
        <taxon>Notoacmeibacteraceae</taxon>
        <taxon>Notoacmeibacter</taxon>
    </lineage>
</organism>
<dbReference type="PANTHER" id="PTHR35005">
    <property type="entry name" value="3-DEHYDRO-SCYLLO-INOSOSE HYDROLASE"/>
    <property type="match status" value="1"/>
</dbReference>
<protein>
    <submittedName>
        <fullName evidence="6">Creatininase</fullName>
    </submittedName>
</protein>
<evidence type="ECO:0000313" key="7">
    <source>
        <dbReference type="Proteomes" id="UP000215405"/>
    </source>
</evidence>
<dbReference type="InterPro" id="IPR024087">
    <property type="entry name" value="Creatininase-like_sf"/>
</dbReference>